<dbReference type="EMBL" id="LECT01000055">
    <property type="protein sequence ID" value="KLU01212.1"/>
    <property type="molecule type" value="Genomic_DNA"/>
</dbReference>
<gene>
    <name evidence="1" type="ORF">RISK_006781</name>
</gene>
<proteinExistence type="predicted"/>
<dbReference type="AlphaFoldDB" id="A0A0J1B360"/>
<dbReference type="Proteomes" id="UP000036367">
    <property type="component" value="Unassembled WGS sequence"/>
</dbReference>
<dbReference type="PATRIC" id="fig|595434.4.peg.6455"/>
<comment type="caution">
    <text evidence="1">The sequence shown here is derived from an EMBL/GenBank/DDBJ whole genome shotgun (WGS) entry which is preliminary data.</text>
</comment>
<keyword evidence="2" id="KW-1185">Reference proteome</keyword>
<reference evidence="1" key="1">
    <citation type="submission" date="2015-05" db="EMBL/GenBank/DDBJ databases">
        <title>Permanent draft genome of Rhodopirellula islandicus K833.</title>
        <authorList>
            <person name="Kizina J."/>
            <person name="Richter M."/>
            <person name="Glockner F.O."/>
            <person name="Harder J."/>
        </authorList>
    </citation>
    <scope>NUCLEOTIDE SEQUENCE [LARGE SCALE GENOMIC DNA]</scope>
    <source>
        <strain evidence="1">K833</strain>
    </source>
</reference>
<protein>
    <submittedName>
        <fullName evidence="1">Uncharacterized protein</fullName>
    </submittedName>
</protein>
<evidence type="ECO:0000313" key="1">
    <source>
        <dbReference type="EMBL" id="KLU01212.1"/>
    </source>
</evidence>
<organism evidence="1 2">
    <name type="scientific">Rhodopirellula islandica</name>
    <dbReference type="NCBI Taxonomy" id="595434"/>
    <lineage>
        <taxon>Bacteria</taxon>
        <taxon>Pseudomonadati</taxon>
        <taxon>Planctomycetota</taxon>
        <taxon>Planctomycetia</taxon>
        <taxon>Pirellulales</taxon>
        <taxon>Pirellulaceae</taxon>
        <taxon>Rhodopirellula</taxon>
    </lineage>
</organism>
<name>A0A0J1B360_RHOIS</name>
<sequence length="77" mass="9038">MSSRWDWLGLVGWLDGWMVGWLDGWMVGWLDGWMVGWLCRESWRECPSHEDLASEDVPATKWRQDSAIGVSQWNRLA</sequence>
<evidence type="ECO:0000313" key="2">
    <source>
        <dbReference type="Proteomes" id="UP000036367"/>
    </source>
</evidence>
<accession>A0A0J1B360</accession>